<protein>
    <submittedName>
        <fullName evidence="4">Short-chain dehydrogenase</fullName>
        <ecNumber evidence="4">1.-.-.-</ecNumber>
    </submittedName>
</protein>
<feature type="compositionally biased region" description="Polar residues" evidence="3">
    <location>
        <begin position="136"/>
        <end position="147"/>
    </location>
</feature>
<feature type="compositionally biased region" description="Basic and acidic residues" evidence="3">
    <location>
        <begin position="1051"/>
        <end position="1074"/>
    </location>
</feature>
<reference evidence="4" key="1">
    <citation type="submission" date="2023-06" db="EMBL/GenBank/DDBJ databases">
        <title>Survivors Of The Sea: Transcriptome response of Skeletonema marinoi to long-term dormancy.</title>
        <authorList>
            <person name="Pinder M.I.M."/>
            <person name="Kourtchenko O."/>
            <person name="Robertson E.K."/>
            <person name="Larsson T."/>
            <person name="Maumus F."/>
            <person name="Osuna-Cruz C.M."/>
            <person name="Vancaester E."/>
            <person name="Stenow R."/>
            <person name="Vandepoele K."/>
            <person name="Ploug H."/>
            <person name="Bruchert V."/>
            <person name="Godhe A."/>
            <person name="Topel M."/>
        </authorList>
    </citation>
    <scope>NUCLEOTIDE SEQUENCE</scope>
    <source>
        <strain evidence="4">R05AC</strain>
    </source>
</reference>
<dbReference type="InterPro" id="IPR002347">
    <property type="entry name" value="SDR_fam"/>
</dbReference>
<evidence type="ECO:0000256" key="3">
    <source>
        <dbReference type="SAM" id="MobiDB-lite"/>
    </source>
</evidence>
<dbReference type="SUPFAM" id="SSF51735">
    <property type="entry name" value="NAD(P)-binding Rossmann-fold domains"/>
    <property type="match status" value="1"/>
</dbReference>
<gene>
    <name evidence="4" type="ORF">QTG54_008520</name>
</gene>
<feature type="region of interest" description="Disordered" evidence="3">
    <location>
        <begin position="1"/>
        <end position="52"/>
    </location>
</feature>
<feature type="compositionally biased region" description="Low complexity" evidence="3">
    <location>
        <begin position="299"/>
        <end position="310"/>
    </location>
</feature>
<feature type="region of interest" description="Disordered" evidence="3">
    <location>
        <begin position="90"/>
        <end position="175"/>
    </location>
</feature>
<feature type="region of interest" description="Disordered" evidence="3">
    <location>
        <begin position="280"/>
        <end position="342"/>
    </location>
</feature>
<feature type="region of interest" description="Disordered" evidence="3">
    <location>
        <begin position="459"/>
        <end position="504"/>
    </location>
</feature>
<keyword evidence="5" id="KW-1185">Reference proteome</keyword>
<accession>A0AAD8Y7A6</accession>
<evidence type="ECO:0000313" key="4">
    <source>
        <dbReference type="EMBL" id="KAK1740425.1"/>
    </source>
</evidence>
<dbReference type="GO" id="GO:0016491">
    <property type="term" value="F:oxidoreductase activity"/>
    <property type="evidence" value="ECO:0007669"/>
    <property type="project" value="UniProtKB-KW"/>
</dbReference>
<feature type="compositionally biased region" description="Basic and acidic residues" evidence="3">
    <location>
        <begin position="477"/>
        <end position="492"/>
    </location>
</feature>
<feature type="compositionally biased region" description="Low complexity" evidence="3">
    <location>
        <begin position="850"/>
        <end position="860"/>
    </location>
</feature>
<feature type="compositionally biased region" description="Basic and acidic residues" evidence="3">
    <location>
        <begin position="1088"/>
        <end position="1097"/>
    </location>
</feature>
<dbReference type="InterPro" id="IPR036291">
    <property type="entry name" value="NAD(P)-bd_dom_sf"/>
</dbReference>
<dbReference type="PANTHER" id="PTHR42901:SF1">
    <property type="entry name" value="ALCOHOL DEHYDROGENASE"/>
    <property type="match status" value="1"/>
</dbReference>
<dbReference type="Gene3D" id="3.40.50.720">
    <property type="entry name" value="NAD(P)-binding Rossmann-like Domain"/>
    <property type="match status" value="1"/>
</dbReference>
<comment type="caution">
    <text evidence="4">The sequence shown here is derived from an EMBL/GenBank/DDBJ whole genome shotgun (WGS) entry which is preliminary data.</text>
</comment>
<dbReference type="Pfam" id="PF00106">
    <property type="entry name" value="adh_short"/>
    <property type="match status" value="1"/>
</dbReference>
<comment type="similarity">
    <text evidence="1">Belongs to the short-chain dehydrogenases/reductases (SDR) family.</text>
</comment>
<feature type="compositionally biased region" description="Polar residues" evidence="3">
    <location>
        <begin position="1000"/>
        <end position="1011"/>
    </location>
</feature>
<dbReference type="PRINTS" id="PR00080">
    <property type="entry name" value="SDRFAMILY"/>
</dbReference>
<dbReference type="EMBL" id="JATAAI010000015">
    <property type="protein sequence ID" value="KAK1740425.1"/>
    <property type="molecule type" value="Genomic_DNA"/>
</dbReference>
<dbReference type="PANTHER" id="PTHR42901">
    <property type="entry name" value="ALCOHOL DEHYDROGENASE"/>
    <property type="match status" value="1"/>
</dbReference>
<evidence type="ECO:0000256" key="1">
    <source>
        <dbReference type="ARBA" id="ARBA00006484"/>
    </source>
</evidence>
<name>A0AAD8Y7A6_9STRA</name>
<feature type="compositionally biased region" description="Basic and acidic residues" evidence="3">
    <location>
        <begin position="979"/>
        <end position="996"/>
    </location>
</feature>
<feature type="compositionally biased region" description="Low complexity" evidence="3">
    <location>
        <begin position="93"/>
        <end position="124"/>
    </location>
</feature>
<feature type="compositionally biased region" description="Low complexity" evidence="3">
    <location>
        <begin position="968"/>
        <end position="978"/>
    </location>
</feature>
<dbReference type="PRINTS" id="PR00081">
    <property type="entry name" value="GDHRDH"/>
</dbReference>
<dbReference type="Proteomes" id="UP001224775">
    <property type="component" value="Unassembled WGS sequence"/>
</dbReference>
<keyword evidence="2 4" id="KW-0560">Oxidoreductase</keyword>
<feature type="compositionally biased region" description="Polar residues" evidence="3">
    <location>
        <begin position="940"/>
        <end position="951"/>
    </location>
</feature>
<dbReference type="EC" id="1.-.-.-" evidence="4"/>
<feature type="region of interest" description="Disordered" evidence="3">
    <location>
        <begin position="844"/>
        <end position="1108"/>
    </location>
</feature>
<feature type="compositionally biased region" description="Polar residues" evidence="3">
    <location>
        <begin position="280"/>
        <end position="293"/>
    </location>
</feature>
<sequence>MAQKMAHLRQNIQRSGSMRAANTSTTRARRRRDSDEHIRPSMVRPSRRRRGEQMNIITRSALFFPALLLLFGGVNAKNNLIHSENVFGWQKPSSSRQLQQHQISRSRRQSLQSSPGPTTITTSPLRRSENVFGWNKQDSSPQRSNGNRRAIINVSNNNNNDGGGNPNNYIDNKDGKNKQQQLNIVSPPNIKIIQPRKKELWLPWPLGSLRNDFYKFASEQRDRQSLQQQQQFQQQQKRLRNYYSDEGYQEPNVFFQGREWMTRMLQRGESMIKGTIGGNVNEQEVESQRQQSGYWIKDTTTPMATASATMSKKDSKNKNSRRSGKVLPNKDDNDTIPSKADSSSDRDVLFQYLKLQASIRLRQLGYVGSDFSVHLPPASPALVLLYMLPRKQDPLRRLVKFTMTTAAVSWMHSEATKYRRLAPLPVMKGCNVREPNLPPFLPEERVEDEKKLMSEVVAIGKEKEESTSGGGKSKSKAGKEEEKGSKVDKSSNDDSDDSSSTHHGWDLKSFGTISSAYRTWLEAYQSRNEQSYHQRRKVTQETLLALRTSSNSTKSSSDAATGYALVTGASRGIGRAIAVELARYNIPLILVARDVEKLSVVAKDIETHYGIPCRILQADLTSPDCASRIHAATTKAGLDVDILINNAGVCTHGDLIDGDVDEALRMIQLNVGSVVELSRLYGKNMKDRRRGRILFVSSMTGAMPGCPRVAVYAATKSFEKSLASSLGRELERYGVGVTCLLPGAVEDTSFASTSGVEDAACFHFPGYAKTPEMVAGEGIKGLMLGYPEVYPGWENRLFVKIGLPVLPSRVANMIGEWAWNPWQWGDATMPQRHGGTIVADKIQTEEDTTSSASSSQHASSLTWKFRRSSSNQMQLPDVPKETKKNASEINSKLPAPQFVDATTANLVPNNENPSSESEESKTEPPPQEGMAEDAAEPTKSKTSVAQSTTDGAKNDDKAARLLLKDKPTPSTKGTTPPTKGKEDIPENKVDPQKEDAFFIESTSDVSPQPMSSVLPLPPAEPKDKLTTPSSTPLLGFFDKDKDSDSNSPQDKSLENDSKDKSEKKTSSSPEKDATVEILIPSMIDNQEYDFRDRRLDYTKMSVSKGERS</sequence>
<proteinExistence type="inferred from homology"/>
<evidence type="ECO:0000256" key="2">
    <source>
        <dbReference type="ARBA" id="ARBA00023002"/>
    </source>
</evidence>
<feature type="compositionally biased region" description="Low complexity" evidence="3">
    <location>
        <begin position="151"/>
        <end position="170"/>
    </location>
</feature>
<organism evidence="4 5">
    <name type="scientific">Skeletonema marinoi</name>
    <dbReference type="NCBI Taxonomy" id="267567"/>
    <lineage>
        <taxon>Eukaryota</taxon>
        <taxon>Sar</taxon>
        <taxon>Stramenopiles</taxon>
        <taxon>Ochrophyta</taxon>
        <taxon>Bacillariophyta</taxon>
        <taxon>Coscinodiscophyceae</taxon>
        <taxon>Thalassiosirophycidae</taxon>
        <taxon>Thalassiosirales</taxon>
        <taxon>Skeletonemataceae</taxon>
        <taxon>Skeletonema</taxon>
        <taxon>Skeletonema marinoi-dohrnii complex</taxon>
    </lineage>
</organism>
<evidence type="ECO:0000313" key="5">
    <source>
        <dbReference type="Proteomes" id="UP001224775"/>
    </source>
</evidence>
<dbReference type="AlphaFoldDB" id="A0AAD8Y7A6"/>
<feature type="compositionally biased region" description="Basic and acidic residues" evidence="3">
    <location>
        <begin position="952"/>
        <end position="967"/>
    </location>
</feature>